<sequence>MMITSEGRVKIADFGVARVAQTEHMTGSCGTFQWMAPEVMISVKYSVSADIYSLAIVFWEICELSAPFTNLPQSYIPIAVVNEKKRPIFTSKTPLSLQGLIARCWQDNSNMRPTAADVAQILSGFLEQTTDLIN</sequence>
<dbReference type="InterPro" id="IPR001245">
    <property type="entry name" value="Ser-Thr/Tyr_kinase_cat_dom"/>
</dbReference>
<dbReference type="InterPro" id="IPR051681">
    <property type="entry name" value="Ser/Thr_Kinases-Pseudokinases"/>
</dbReference>
<dbReference type="EMBL" id="FR824134">
    <property type="protein sequence ID" value="CCA20241.1"/>
    <property type="molecule type" value="Genomic_DNA"/>
</dbReference>
<dbReference type="SUPFAM" id="SSF56112">
    <property type="entry name" value="Protein kinase-like (PK-like)"/>
    <property type="match status" value="1"/>
</dbReference>
<dbReference type="SMART" id="SM00220">
    <property type="entry name" value="S_TKc"/>
    <property type="match status" value="1"/>
</dbReference>
<dbReference type="PANTHER" id="PTHR44329:SF261">
    <property type="entry name" value="ZINC FINGER CONTAINING PROTEIN KINASE-RELATED"/>
    <property type="match status" value="1"/>
</dbReference>
<reference evidence="2" key="2">
    <citation type="submission" date="2011-02" db="EMBL/GenBank/DDBJ databases">
        <authorList>
            <person name="MacLean D."/>
        </authorList>
    </citation>
    <scope>NUCLEOTIDE SEQUENCE</scope>
</reference>
<protein>
    <submittedName>
        <fullName evidence="2">Uncharacterized protein AlNc14C89G5636</fullName>
    </submittedName>
</protein>
<name>F0WGA6_9STRA</name>
<dbReference type="GO" id="GO:0005524">
    <property type="term" value="F:ATP binding"/>
    <property type="evidence" value="ECO:0007669"/>
    <property type="project" value="InterPro"/>
</dbReference>
<proteinExistence type="predicted"/>
<reference evidence="2" key="1">
    <citation type="journal article" date="2011" name="PLoS Biol.">
        <title>Gene gain and loss during evolution of obligate parasitism in the white rust pathogen of Arabidopsis thaliana.</title>
        <authorList>
            <person name="Kemen E."/>
            <person name="Gardiner A."/>
            <person name="Schultz-Larsen T."/>
            <person name="Kemen A.C."/>
            <person name="Balmuth A.L."/>
            <person name="Robert-Seilaniantz A."/>
            <person name="Bailey K."/>
            <person name="Holub E."/>
            <person name="Studholme D.J."/>
            <person name="Maclean D."/>
            <person name="Jones J.D."/>
        </authorList>
    </citation>
    <scope>NUCLEOTIDE SEQUENCE</scope>
</reference>
<dbReference type="Pfam" id="PF07714">
    <property type="entry name" value="PK_Tyr_Ser-Thr"/>
    <property type="match status" value="1"/>
</dbReference>
<dbReference type="Gene3D" id="1.10.510.10">
    <property type="entry name" value="Transferase(Phosphotransferase) domain 1"/>
    <property type="match status" value="1"/>
</dbReference>
<gene>
    <name evidence="2" type="primary">AlNc14C89G5636</name>
    <name evidence="2" type="ORF">ALNC14_063840</name>
</gene>
<dbReference type="HOGENOM" id="CLU_000288_7_35_1"/>
<evidence type="ECO:0000259" key="1">
    <source>
        <dbReference type="PROSITE" id="PS50011"/>
    </source>
</evidence>
<feature type="domain" description="Protein kinase" evidence="1">
    <location>
        <begin position="1"/>
        <end position="126"/>
    </location>
</feature>
<accession>F0WGA6</accession>
<dbReference type="PANTHER" id="PTHR44329">
    <property type="entry name" value="SERINE/THREONINE-PROTEIN KINASE TNNI3K-RELATED"/>
    <property type="match status" value="1"/>
</dbReference>
<evidence type="ECO:0000313" key="2">
    <source>
        <dbReference type="EMBL" id="CCA20241.1"/>
    </source>
</evidence>
<dbReference type="AlphaFoldDB" id="F0WGA6"/>
<dbReference type="InterPro" id="IPR000719">
    <property type="entry name" value="Prot_kinase_dom"/>
</dbReference>
<dbReference type="PROSITE" id="PS50011">
    <property type="entry name" value="PROTEIN_KINASE_DOM"/>
    <property type="match status" value="1"/>
</dbReference>
<organism evidence="2">
    <name type="scientific">Albugo laibachii Nc14</name>
    <dbReference type="NCBI Taxonomy" id="890382"/>
    <lineage>
        <taxon>Eukaryota</taxon>
        <taxon>Sar</taxon>
        <taxon>Stramenopiles</taxon>
        <taxon>Oomycota</taxon>
        <taxon>Peronosporomycetes</taxon>
        <taxon>Albuginales</taxon>
        <taxon>Albuginaceae</taxon>
        <taxon>Albugo</taxon>
    </lineage>
</organism>
<dbReference type="GO" id="GO:0004674">
    <property type="term" value="F:protein serine/threonine kinase activity"/>
    <property type="evidence" value="ECO:0007669"/>
    <property type="project" value="TreeGrafter"/>
</dbReference>
<dbReference type="InterPro" id="IPR011009">
    <property type="entry name" value="Kinase-like_dom_sf"/>
</dbReference>